<organism evidence="6 7">
    <name type="scientific">Colletotrichum musicola</name>
    <dbReference type="NCBI Taxonomy" id="2175873"/>
    <lineage>
        <taxon>Eukaryota</taxon>
        <taxon>Fungi</taxon>
        <taxon>Dikarya</taxon>
        <taxon>Ascomycota</taxon>
        <taxon>Pezizomycotina</taxon>
        <taxon>Sordariomycetes</taxon>
        <taxon>Hypocreomycetidae</taxon>
        <taxon>Glomerellales</taxon>
        <taxon>Glomerellaceae</taxon>
        <taxon>Colletotrichum</taxon>
        <taxon>Colletotrichum orchidearum species complex</taxon>
    </lineage>
</organism>
<evidence type="ECO:0000313" key="6">
    <source>
        <dbReference type="EMBL" id="KAF6806559.1"/>
    </source>
</evidence>
<name>A0A8H6J4V4_9PEZI</name>
<dbReference type="InterPro" id="IPR029060">
    <property type="entry name" value="PIN-like_dom_sf"/>
</dbReference>
<dbReference type="PANTHER" id="PTHR12416">
    <property type="entry name" value="RRNA-PROCESSING PROTEIN UTP23 HOMOLOG"/>
    <property type="match status" value="1"/>
</dbReference>
<dbReference type="EMBL" id="WIGM01001019">
    <property type="protein sequence ID" value="KAF6806559.1"/>
    <property type="molecule type" value="Genomic_DNA"/>
</dbReference>
<feature type="region of interest" description="Disordered" evidence="5">
    <location>
        <begin position="21"/>
        <end position="47"/>
    </location>
</feature>
<dbReference type="OrthoDB" id="76105at2759"/>
<evidence type="ECO:0000256" key="1">
    <source>
        <dbReference type="ARBA" id="ARBA00004604"/>
    </source>
</evidence>
<dbReference type="SUPFAM" id="SSF88723">
    <property type="entry name" value="PIN domain-like"/>
    <property type="match status" value="1"/>
</dbReference>
<dbReference type="Proteomes" id="UP000639643">
    <property type="component" value="Unassembled WGS sequence"/>
</dbReference>
<evidence type="ECO:0000256" key="2">
    <source>
        <dbReference type="ARBA" id="ARBA00022517"/>
    </source>
</evidence>
<comment type="caution">
    <text evidence="6">The sequence shown here is derived from an EMBL/GenBank/DDBJ whole genome shotgun (WGS) entry which is preliminary data.</text>
</comment>
<protein>
    <submittedName>
        <fullName evidence="6">rRNA-processing protein fcf1</fullName>
    </submittedName>
</protein>
<evidence type="ECO:0000256" key="3">
    <source>
        <dbReference type="ARBA" id="ARBA00022552"/>
    </source>
</evidence>
<keyword evidence="3" id="KW-0698">rRNA processing</keyword>
<proteinExistence type="predicted"/>
<dbReference type="GO" id="GO:0032040">
    <property type="term" value="C:small-subunit processome"/>
    <property type="evidence" value="ECO:0007669"/>
    <property type="project" value="InterPro"/>
</dbReference>
<dbReference type="InterPro" id="IPR037503">
    <property type="entry name" value="Fcf1_PIN"/>
</dbReference>
<dbReference type="AlphaFoldDB" id="A0A8H6J4V4"/>
<accession>A0A8H6J4V4</accession>
<sequence length="200" mass="22626">MGVQKKTRKFAEVKRVIGKRDGRRKENLKKAEEALEKQKKERAGPDGETLVREIPQMPSSFFFSHNTSLVPPFSVLLDTSFITRAVNFKLPLLETMMDCLYATCHPIVTGCVMGELEKLGPKFRIAMRVAKDPRWEHRKCTHGGVYADDCLTSIVSKNQVYIVATNDRGLQQRIRKIPGVPIMKAARGKFLIERLPGAVE</sequence>
<dbReference type="GO" id="GO:0006364">
    <property type="term" value="P:rRNA processing"/>
    <property type="evidence" value="ECO:0007669"/>
    <property type="project" value="UniProtKB-KW"/>
</dbReference>
<keyword evidence="7" id="KW-1185">Reference proteome</keyword>
<comment type="subcellular location">
    <subcellularLocation>
        <location evidence="1">Nucleus</location>
        <location evidence="1">Nucleolus</location>
    </subcellularLocation>
</comment>
<reference evidence="6" key="1">
    <citation type="journal article" date="2020" name="Phytopathology">
        <title>Genome Sequence Resources of Colletotrichum truncatum, C. plurivorum, C. musicola, and C. sojae: Four Species Pathogenic to Soybean (Glycine max).</title>
        <authorList>
            <person name="Rogerio F."/>
            <person name="Boufleur T.R."/>
            <person name="Ciampi-Guillardi M."/>
            <person name="Sukno S.A."/>
            <person name="Thon M.R."/>
            <person name="Massola Junior N.S."/>
            <person name="Baroncelli R."/>
        </authorList>
    </citation>
    <scope>NUCLEOTIDE SEQUENCE</scope>
    <source>
        <strain evidence="6">LFN0074</strain>
    </source>
</reference>
<evidence type="ECO:0000313" key="7">
    <source>
        <dbReference type="Proteomes" id="UP000639643"/>
    </source>
</evidence>
<keyword evidence="4" id="KW-0539">Nucleus</keyword>
<dbReference type="Pfam" id="PF04900">
    <property type="entry name" value="Fcf1"/>
    <property type="match status" value="1"/>
</dbReference>
<evidence type="ECO:0000256" key="4">
    <source>
        <dbReference type="ARBA" id="ARBA00023242"/>
    </source>
</evidence>
<dbReference type="Gene3D" id="3.40.50.1010">
    <property type="entry name" value="5'-nuclease"/>
    <property type="match status" value="1"/>
</dbReference>
<evidence type="ECO:0000256" key="5">
    <source>
        <dbReference type="SAM" id="MobiDB-lite"/>
    </source>
</evidence>
<dbReference type="CDD" id="cd09864">
    <property type="entry name" value="PIN_Fcf1-like"/>
    <property type="match status" value="1"/>
</dbReference>
<keyword evidence="2" id="KW-0690">Ribosome biogenesis</keyword>
<dbReference type="InterPro" id="IPR006984">
    <property type="entry name" value="Fcf1/UTP23"/>
</dbReference>
<gene>
    <name evidence="6" type="ORF">CMUS01_14331</name>
</gene>